<dbReference type="Pfam" id="PF23500">
    <property type="entry name" value="DUF7133"/>
    <property type="match status" value="1"/>
</dbReference>
<dbReference type="SUPFAM" id="SSF50952">
    <property type="entry name" value="Soluble quinoprotein glucose dehydrogenase"/>
    <property type="match status" value="1"/>
</dbReference>
<evidence type="ECO:0000313" key="7">
    <source>
        <dbReference type="EMBL" id="QDT05748.1"/>
    </source>
</evidence>
<dbReference type="InterPro" id="IPR011041">
    <property type="entry name" value="Quinoprot_gluc/sorb_DH_b-prop"/>
</dbReference>
<name>A0A517NFB6_9BACT</name>
<organism evidence="7 8">
    <name type="scientific">Rubripirellula lacrimiformis</name>
    <dbReference type="NCBI Taxonomy" id="1930273"/>
    <lineage>
        <taxon>Bacteria</taxon>
        <taxon>Pseudomonadati</taxon>
        <taxon>Planctomycetota</taxon>
        <taxon>Planctomycetia</taxon>
        <taxon>Pirellulales</taxon>
        <taxon>Pirellulaceae</taxon>
        <taxon>Rubripirellula</taxon>
    </lineage>
</organism>
<dbReference type="GO" id="GO:0046872">
    <property type="term" value="F:metal ion binding"/>
    <property type="evidence" value="ECO:0007669"/>
    <property type="project" value="UniProtKB-KW"/>
</dbReference>
<dbReference type="PANTHER" id="PTHR33546">
    <property type="entry name" value="LARGE, MULTIFUNCTIONAL SECRETED PROTEIN-RELATED"/>
    <property type="match status" value="1"/>
</dbReference>
<evidence type="ECO:0000256" key="1">
    <source>
        <dbReference type="ARBA" id="ARBA00022617"/>
    </source>
</evidence>
<gene>
    <name evidence="7" type="ORF">K227x_41510</name>
</gene>
<dbReference type="Gene3D" id="2.120.10.30">
    <property type="entry name" value="TolB, C-terminal domain"/>
    <property type="match status" value="1"/>
</dbReference>
<accession>A0A517NFB6</accession>
<dbReference type="GO" id="GO:0009055">
    <property type="term" value="F:electron transfer activity"/>
    <property type="evidence" value="ECO:0007669"/>
    <property type="project" value="InterPro"/>
</dbReference>
<proteinExistence type="predicted"/>
<feature type="region of interest" description="Disordered" evidence="5">
    <location>
        <begin position="38"/>
        <end position="73"/>
    </location>
</feature>
<dbReference type="InterPro" id="IPR011042">
    <property type="entry name" value="6-blade_b-propeller_TolB-like"/>
</dbReference>
<dbReference type="PROSITE" id="PS51007">
    <property type="entry name" value="CYTC"/>
    <property type="match status" value="1"/>
</dbReference>
<evidence type="ECO:0000313" key="8">
    <source>
        <dbReference type="Proteomes" id="UP000318538"/>
    </source>
</evidence>
<dbReference type="GO" id="GO:0020037">
    <property type="term" value="F:heme binding"/>
    <property type="evidence" value="ECO:0007669"/>
    <property type="project" value="InterPro"/>
</dbReference>
<keyword evidence="1 4" id="KW-0349">Heme</keyword>
<dbReference type="PANTHER" id="PTHR33546:SF1">
    <property type="entry name" value="LARGE, MULTIFUNCTIONAL SECRETED PROTEIN"/>
    <property type="match status" value="1"/>
</dbReference>
<evidence type="ECO:0000256" key="2">
    <source>
        <dbReference type="ARBA" id="ARBA00022723"/>
    </source>
</evidence>
<evidence type="ECO:0000256" key="5">
    <source>
        <dbReference type="SAM" id="MobiDB-lite"/>
    </source>
</evidence>
<protein>
    <submittedName>
        <fullName evidence="7">Cytochrome c</fullName>
    </submittedName>
</protein>
<dbReference type="InterPro" id="IPR036909">
    <property type="entry name" value="Cyt_c-like_dom_sf"/>
</dbReference>
<dbReference type="Gene3D" id="1.10.760.10">
    <property type="entry name" value="Cytochrome c-like domain"/>
    <property type="match status" value="1"/>
</dbReference>
<sequence length="941" mass="104505">MRLCRGGNQQTGLVWFTMLLAGMTSIRVHSARLVPRLPNSNACVGEPPPPIDRPQGRPKSQTRDDEPPQNFPPPFDLLLNRTANHFPTGNILLTTRSLDFHFDPRLAAVARWGLLLCCIVSPLYGDDDLPGGGQATPVDSISLPAGFHAQLLRSAKKGEGSWISMTFDDRGRIILGRDKRGVVRLSLSDDRGRVDRLEVIENTLRHCRGILWAHDSLYVCATDASGLYRLRDTNGDDQFDSTQEIKAFDYQSRYGHGPNQIVLGPDDMLYMVNGNDVAFPDGFAVDSPYRDPQDDHLLPESRDAVQDIRVGHIVKTDPDGKNWEIIAGGFRNQFDMAFNDDGEMFTYDADMEWDVGLPWYRPTRLNHVVSGGEYGWRWGTGKWPDYFADSLPTTLDTGLGSPTGLEFGTRSHFPPAYRESLFMGDWQHGRIFQVQLTPRGASYDGEYKVFLEGGALNVCDLTFGPDGAMYFITGGRGSQSGLYRVSYDGSDVAETAVVAEKSLGADQAAQADQAQQSAAAREVRHQLEQWHRIRDANAIDVAWPYLNSEDRGLRFAARLAIERQDPALWRERALSESRPTASIAAMLALARLGRAEDQSELLAALGRLPLPELGREHLLDALRVWQLSFIRQGHPTEADRTQSLASLDPLYPHTSNYVNRELCRLLIYLQAPDVVPRTVELIRTAISQEDVIFYSQRLARVSEGWTTETRESFFDSLLAARSYQGGKLLSDSLQHIQEDAIATLTAAEQKHLKPRLDMLAMAVTEPGGQQSPAAPLVKEWTWETLEAELPKARRGRSWEQGRAALAKAQCMKCHRINEQGNSTGPDLTHVGRRFDQRALLESIVQPSKVIDEKYRLSTYLLDSGVLVTGRPIGVSSNAITVQTDSLRAGTVVLNRAEIEQTSPAGLSPMPTGLMNVLTLDEILDVLAYLKSGGDPQAAVYE</sequence>
<keyword evidence="3 4" id="KW-0408">Iron</keyword>
<evidence type="ECO:0000259" key="6">
    <source>
        <dbReference type="PROSITE" id="PS51007"/>
    </source>
</evidence>
<dbReference type="AlphaFoldDB" id="A0A517NFB6"/>
<keyword evidence="8" id="KW-1185">Reference proteome</keyword>
<dbReference type="InterPro" id="IPR055557">
    <property type="entry name" value="DUF7133"/>
</dbReference>
<dbReference type="InterPro" id="IPR009056">
    <property type="entry name" value="Cyt_c-like_dom"/>
</dbReference>
<dbReference type="OrthoDB" id="223239at2"/>
<dbReference type="EMBL" id="CP036525">
    <property type="protein sequence ID" value="QDT05748.1"/>
    <property type="molecule type" value="Genomic_DNA"/>
</dbReference>
<feature type="domain" description="Cytochrome c" evidence="6">
    <location>
        <begin position="796"/>
        <end position="933"/>
    </location>
</feature>
<evidence type="ECO:0000256" key="3">
    <source>
        <dbReference type="ARBA" id="ARBA00023004"/>
    </source>
</evidence>
<dbReference type="SUPFAM" id="SSF46626">
    <property type="entry name" value="Cytochrome c"/>
    <property type="match status" value="1"/>
</dbReference>
<dbReference type="KEGG" id="rlc:K227x_41510"/>
<dbReference type="NCBIfam" id="TIGR02603">
    <property type="entry name" value="CxxCH_TIGR02603"/>
    <property type="match status" value="1"/>
</dbReference>
<evidence type="ECO:0000256" key="4">
    <source>
        <dbReference type="PROSITE-ProRule" id="PRU00433"/>
    </source>
</evidence>
<dbReference type="Proteomes" id="UP000318538">
    <property type="component" value="Chromosome"/>
</dbReference>
<dbReference type="InterPro" id="IPR013427">
    <property type="entry name" value="Haem-bd_dom_put"/>
</dbReference>
<reference evidence="7 8" key="1">
    <citation type="submission" date="2019-02" db="EMBL/GenBank/DDBJ databases">
        <title>Deep-cultivation of Planctomycetes and their phenomic and genomic characterization uncovers novel biology.</title>
        <authorList>
            <person name="Wiegand S."/>
            <person name="Jogler M."/>
            <person name="Boedeker C."/>
            <person name="Pinto D."/>
            <person name="Vollmers J."/>
            <person name="Rivas-Marin E."/>
            <person name="Kohn T."/>
            <person name="Peeters S.H."/>
            <person name="Heuer A."/>
            <person name="Rast P."/>
            <person name="Oberbeckmann S."/>
            <person name="Bunk B."/>
            <person name="Jeske O."/>
            <person name="Meyerdierks A."/>
            <person name="Storesund J.E."/>
            <person name="Kallscheuer N."/>
            <person name="Luecker S."/>
            <person name="Lage O.M."/>
            <person name="Pohl T."/>
            <person name="Merkel B.J."/>
            <person name="Hornburger P."/>
            <person name="Mueller R.-W."/>
            <person name="Bruemmer F."/>
            <person name="Labrenz M."/>
            <person name="Spormann A.M."/>
            <person name="Op den Camp H."/>
            <person name="Overmann J."/>
            <person name="Amann R."/>
            <person name="Jetten M.S.M."/>
            <person name="Mascher T."/>
            <person name="Medema M.H."/>
            <person name="Devos D.P."/>
            <person name="Kaster A.-K."/>
            <person name="Ovreas L."/>
            <person name="Rohde M."/>
            <person name="Galperin M.Y."/>
            <person name="Jogler C."/>
        </authorList>
    </citation>
    <scope>NUCLEOTIDE SEQUENCE [LARGE SCALE GENOMIC DNA]</scope>
    <source>
        <strain evidence="7 8">K22_7</strain>
    </source>
</reference>
<keyword evidence="2 4" id="KW-0479">Metal-binding</keyword>